<proteinExistence type="predicted"/>
<evidence type="ECO:0000313" key="3">
    <source>
        <dbReference type="Proteomes" id="UP000244523"/>
    </source>
</evidence>
<dbReference type="CDD" id="cd00761">
    <property type="entry name" value="Glyco_tranf_GTA_type"/>
    <property type="match status" value="1"/>
</dbReference>
<dbReference type="InterPro" id="IPR001173">
    <property type="entry name" value="Glyco_trans_2-like"/>
</dbReference>
<sequence length="306" mass="33552">MPKFSVIIPCFNAADTLSETLESIRLQTVSDWEVICVDDGSTDDTRLRILDAAKNDDRIKLVENPGKGPSAARNFGAELVAQGSIISFCDADDLWSTTKLAEVDAFFQTTHCDGTFGQIAFFDNNPSDARVFSTVPDKALSINDLLGENPVCTMSNLSIRRSSLQRYGSFDEAVVHNEDLEWLIRIVGQGGVILGRKSQQVWYRASPTGLSANLKAMEAGRRLAIATAKRFGAKPTRQANAIHQRYLARRALRMGHGKFLTLKFALAGLAQSPRGFMTPPRRGALTVLGAFANTLMPRRVARALFS</sequence>
<keyword evidence="3" id="KW-1185">Reference proteome</keyword>
<dbReference type="PANTHER" id="PTHR22916:SF3">
    <property type="entry name" value="UDP-GLCNAC:BETAGAL BETA-1,3-N-ACETYLGLUCOSAMINYLTRANSFERASE-LIKE PROTEIN 1"/>
    <property type="match status" value="1"/>
</dbReference>
<keyword evidence="2" id="KW-0808">Transferase</keyword>
<dbReference type="Gene3D" id="3.90.550.10">
    <property type="entry name" value="Spore Coat Polysaccharide Biosynthesis Protein SpsA, Chain A"/>
    <property type="match status" value="1"/>
</dbReference>
<evidence type="ECO:0000313" key="2">
    <source>
        <dbReference type="EMBL" id="PUB14238.1"/>
    </source>
</evidence>
<dbReference type="SUPFAM" id="SSF53448">
    <property type="entry name" value="Nucleotide-diphospho-sugar transferases"/>
    <property type="match status" value="1"/>
</dbReference>
<dbReference type="EMBL" id="QBUD01000006">
    <property type="protein sequence ID" value="PUB14238.1"/>
    <property type="molecule type" value="Genomic_DNA"/>
</dbReference>
<accession>A0A2T6KG07</accession>
<organism evidence="2 3">
    <name type="scientific">Yoonia sediminilitoris</name>
    <dbReference type="NCBI Taxonomy" id="1286148"/>
    <lineage>
        <taxon>Bacteria</taxon>
        <taxon>Pseudomonadati</taxon>
        <taxon>Pseudomonadota</taxon>
        <taxon>Alphaproteobacteria</taxon>
        <taxon>Rhodobacterales</taxon>
        <taxon>Paracoccaceae</taxon>
        <taxon>Yoonia</taxon>
    </lineage>
</organism>
<dbReference type="AlphaFoldDB" id="A0A2T6KG07"/>
<dbReference type="RefSeq" id="WP_108386662.1">
    <property type="nucleotide sequence ID" value="NZ_QBUD01000006.1"/>
</dbReference>
<evidence type="ECO:0000259" key="1">
    <source>
        <dbReference type="Pfam" id="PF00535"/>
    </source>
</evidence>
<gene>
    <name evidence="2" type="ORF">C8N45_106112</name>
</gene>
<name>A0A2T6KG07_9RHOB</name>
<dbReference type="InterPro" id="IPR029044">
    <property type="entry name" value="Nucleotide-diphossugar_trans"/>
</dbReference>
<protein>
    <submittedName>
        <fullName evidence="2">Glycosyltransferase involved in cell wall biosynthesis</fullName>
    </submittedName>
</protein>
<comment type="caution">
    <text evidence="2">The sequence shown here is derived from an EMBL/GenBank/DDBJ whole genome shotgun (WGS) entry which is preliminary data.</text>
</comment>
<dbReference type="PANTHER" id="PTHR22916">
    <property type="entry name" value="GLYCOSYLTRANSFERASE"/>
    <property type="match status" value="1"/>
</dbReference>
<dbReference type="GO" id="GO:0016758">
    <property type="term" value="F:hexosyltransferase activity"/>
    <property type="evidence" value="ECO:0007669"/>
    <property type="project" value="UniProtKB-ARBA"/>
</dbReference>
<reference evidence="2 3" key="1">
    <citation type="submission" date="2018-04" db="EMBL/GenBank/DDBJ databases">
        <title>Genomic Encyclopedia of Archaeal and Bacterial Type Strains, Phase II (KMG-II): from individual species to whole genera.</title>
        <authorList>
            <person name="Goeker M."/>
        </authorList>
    </citation>
    <scope>NUCLEOTIDE SEQUENCE [LARGE SCALE GENOMIC DNA]</scope>
    <source>
        <strain evidence="2 3">DSM 29955</strain>
    </source>
</reference>
<feature type="domain" description="Glycosyltransferase 2-like" evidence="1">
    <location>
        <begin position="5"/>
        <end position="167"/>
    </location>
</feature>
<dbReference type="Pfam" id="PF00535">
    <property type="entry name" value="Glycos_transf_2"/>
    <property type="match status" value="1"/>
</dbReference>
<dbReference type="OrthoDB" id="5291101at2"/>
<dbReference type="Proteomes" id="UP000244523">
    <property type="component" value="Unassembled WGS sequence"/>
</dbReference>